<dbReference type="GO" id="GO:0005789">
    <property type="term" value="C:endoplasmic reticulum membrane"/>
    <property type="evidence" value="ECO:0007669"/>
    <property type="project" value="TreeGrafter"/>
</dbReference>
<dbReference type="InterPro" id="IPR012341">
    <property type="entry name" value="6hp_glycosidase-like_sf"/>
</dbReference>
<feature type="domain" description="Glycosyl hydrolase family 63 C-terminal" evidence="1">
    <location>
        <begin position="45"/>
        <end position="112"/>
    </location>
</feature>
<reference evidence="2 3" key="1">
    <citation type="submission" date="2020-08" db="EMBL/GenBank/DDBJ databases">
        <title>Plant Genome Project.</title>
        <authorList>
            <person name="Zhang R.-G."/>
        </authorList>
    </citation>
    <scope>NUCLEOTIDE SEQUENCE [LARGE SCALE GENOMIC DNA]</scope>
    <source>
        <tissue evidence="2">Rhizome</tissue>
    </source>
</reference>
<proteinExistence type="predicted"/>
<evidence type="ECO:0000259" key="1">
    <source>
        <dbReference type="Pfam" id="PF03200"/>
    </source>
</evidence>
<dbReference type="InterPro" id="IPR004888">
    <property type="entry name" value="Glycoside_hydrolase_63"/>
</dbReference>
<organism evidence="2 3">
    <name type="scientific">Zingiber officinale</name>
    <name type="common">Ginger</name>
    <name type="synonym">Amomum zingiber</name>
    <dbReference type="NCBI Taxonomy" id="94328"/>
    <lineage>
        <taxon>Eukaryota</taxon>
        <taxon>Viridiplantae</taxon>
        <taxon>Streptophyta</taxon>
        <taxon>Embryophyta</taxon>
        <taxon>Tracheophyta</taxon>
        <taxon>Spermatophyta</taxon>
        <taxon>Magnoliopsida</taxon>
        <taxon>Liliopsida</taxon>
        <taxon>Zingiberales</taxon>
        <taxon>Zingiberaceae</taxon>
        <taxon>Zingiber</taxon>
    </lineage>
</organism>
<dbReference type="GO" id="GO:0006487">
    <property type="term" value="P:protein N-linked glycosylation"/>
    <property type="evidence" value="ECO:0007669"/>
    <property type="project" value="TreeGrafter"/>
</dbReference>
<dbReference type="PANTHER" id="PTHR10412:SF20">
    <property type="entry name" value="MANNOSYL-OLIGOSACCHARIDE GLUCOSIDASE GCS1"/>
    <property type="match status" value="1"/>
</dbReference>
<evidence type="ECO:0000313" key="2">
    <source>
        <dbReference type="EMBL" id="KAG6475309.1"/>
    </source>
</evidence>
<dbReference type="Gene3D" id="1.50.10.10">
    <property type="match status" value="1"/>
</dbReference>
<evidence type="ECO:0000313" key="3">
    <source>
        <dbReference type="Proteomes" id="UP000734854"/>
    </source>
</evidence>
<dbReference type="InterPro" id="IPR031335">
    <property type="entry name" value="Glyco_hydro_63_C"/>
</dbReference>
<dbReference type="Proteomes" id="UP000734854">
    <property type="component" value="Unassembled WGS sequence"/>
</dbReference>
<comment type="caution">
    <text evidence="2">The sequence shown here is derived from an EMBL/GenBank/DDBJ whole genome shotgun (WGS) entry which is preliminary data.</text>
</comment>
<dbReference type="EMBL" id="JACMSC010000018">
    <property type="protein sequence ID" value="KAG6475309.1"/>
    <property type="molecule type" value="Genomic_DNA"/>
</dbReference>
<gene>
    <name evidence="2" type="ORF">ZIOFF_064527</name>
</gene>
<sequence>MPLNPCSGGIASGEVAEKKNKSVFVLTVLSVETFISGCLIANNLLTDLLNGIRSSKFSPQETDEITDFLKRAYVRLNAWFQWFNSTQSGNDVNTFYWHGRDNATTKELNPKVWFLASSFSCIAFGI</sequence>
<dbReference type="AlphaFoldDB" id="A0A8J5EW38"/>
<dbReference type="GO" id="GO:0009311">
    <property type="term" value="P:oligosaccharide metabolic process"/>
    <property type="evidence" value="ECO:0007669"/>
    <property type="project" value="InterPro"/>
</dbReference>
<dbReference type="GO" id="GO:0004573">
    <property type="term" value="F:Glc3Man9GlcNAc2 oligosaccharide glucosidase activity"/>
    <property type="evidence" value="ECO:0007669"/>
    <property type="project" value="InterPro"/>
</dbReference>
<protein>
    <recommendedName>
        <fullName evidence="1">Glycosyl hydrolase family 63 C-terminal domain-containing protein</fullName>
    </recommendedName>
</protein>
<dbReference type="Pfam" id="PF03200">
    <property type="entry name" value="Glyco_hydro_63"/>
    <property type="match status" value="1"/>
</dbReference>
<name>A0A8J5EW38_ZINOF</name>
<accession>A0A8J5EW38</accession>
<dbReference type="PANTHER" id="PTHR10412">
    <property type="entry name" value="MANNOSYL-OLIGOSACCHARIDE GLUCOSIDASE"/>
    <property type="match status" value="1"/>
</dbReference>
<keyword evidence="3" id="KW-1185">Reference proteome</keyword>